<dbReference type="EMBL" id="JAMRDG010000002">
    <property type="protein sequence ID" value="KAJ3684298.1"/>
    <property type="molecule type" value="Genomic_DNA"/>
</dbReference>
<dbReference type="InterPro" id="IPR000253">
    <property type="entry name" value="FHA_dom"/>
</dbReference>
<dbReference type="Pfam" id="PF00498">
    <property type="entry name" value="FHA"/>
    <property type="match status" value="1"/>
</dbReference>
<name>A0AAD5WAL6_9POAL</name>
<reference evidence="2 3" key="1">
    <citation type="journal article" date="2022" name="Cell">
        <title>Repeat-based holocentromeres influence genome architecture and karyotype evolution.</title>
        <authorList>
            <person name="Hofstatter P.G."/>
            <person name="Thangavel G."/>
            <person name="Lux T."/>
            <person name="Neumann P."/>
            <person name="Vondrak T."/>
            <person name="Novak P."/>
            <person name="Zhang M."/>
            <person name="Costa L."/>
            <person name="Castellani M."/>
            <person name="Scott A."/>
            <person name="Toegelov H."/>
            <person name="Fuchs J."/>
            <person name="Mata-Sucre Y."/>
            <person name="Dias Y."/>
            <person name="Vanzela A.L.L."/>
            <person name="Huettel B."/>
            <person name="Almeida C.C.S."/>
            <person name="Simkova H."/>
            <person name="Souza G."/>
            <person name="Pedrosa-Harand A."/>
            <person name="Macas J."/>
            <person name="Mayer K.F.X."/>
            <person name="Houben A."/>
            <person name="Marques A."/>
        </authorList>
    </citation>
    <scope>NUCLEOTIDE SEQUENCE [LARGE SCALE GENOMIC DNA]</scope>
    <source>
        <strain evidence="2">RhyTen1mFocal</strain>
    </source>
</reference>
<dbReference type="Proteomes" id="UP001210211">
    <property type="component" value="Unassembled WGS sequence"/>
</dbReference>
<accession>A0AAD5WAL6</accession>
<keyword evidence="3" id="KW-1185">Reference proteome</keyword>
<dbReference type="Gene3D" id="2.60.200.20">
    <property type="match status" value="1"/>
</dbReference>
<dbReference type="InterPro" id="IPR050923">
    <property type="entry name" value="Cell_Proc_Reg/RNA_Proc"/>
</dbReference>
<dbReference type="CDD" id="cd00060">
    <property type="entry name" value="FHA"/>
    <property type="match status" value="1"/>
</dbReference>
<dbReference type="InterPro" id="IPR008984">
    <property type="entry name" value="SMAD_FHA_dom_sf"/>
</dbReference>
<dbReference type="PANTHER" id="PTHR23308">
    <property type="entry name" value="NUCLEAR INHIBITOR OF PROTEIN PHOSPHATASE-1"/>
    <property type="match status" value="1"/>
</dbReference>
<proteinExistence type="predicted"/>
<dbReference type="SUPFAM" id="SSF49879">
    <property type="entry name" value="SMAD/FHA domain"/>
    <property type="match status" value="1"/>
</dbReference>
<dbReference type="AlphaFoldDB" id="A0AAD5WAL6"/>
<protein>
    <recommendedName>
        <fullName evidence="1">FHA domain-containing protein</fullName>
    </recommendedName>
</protein>
<organism evidence="2 3">
    <name type="scientific">Rhynchospora tenuis</name>
    <dbReference type="NCBI Taxonomy" id="198213"/>
    <lineage>
        <taxon>Eukaryota</taxon>
        <taxon>Viridiplantae</taxon>
        <taxon>Streptophyta</taxon>
        <taxon>Embryophyta</taxon>
        <taxon>Tracheophyta</taxon>
        <taxon>Spermatophyta</taxon>
        <taxon>Magnoliopsida</taxon>
        <taxon>Liliopsida</taxon>
        <taxon>Poales</taxon>
        <taxon>Cyperaceae</taxon>
        <taxon>Cyperoideae</taxon>
        <taxon>Rhynchosporeae</taxon>
        <taxon>Rhynchospora</taxon>
    </lineage>
</organism>
<dbReference type="SMART" id="SM00240">
    <property type="entry name" value="FHA"/>
    <property type="match status" value="1"/>
</dbReference>
<evidence type="ECO:0000313" key="2">
    <source>
        <dbReference type="EMBL" id="KAJ3684298.1"/>
    </source>
</evidence>
<feature type="domain" description="FHA" evidence="1">
    <location>
        <begin position="112"/>
        <end position="162"/>
    </location>
</feature>
<evidence type="ECO:0000259" key="1">
    <source>
        <dbReference type="PROSITE" id="PS50006"/>
    </source>
</evidence>
<evidence type="ECO:0000313" key="3">
    <source>
        <dbReference type="Proteomes" id="UP001210211"/>
    </source>
</evidence>
<sequence length="220" mass="23320">METMARVSPSLHFAIPRCSLRFTSASFLSPSLSSTNSVCASSICLKSSVRNQVSCFVLAERRRTGLRCLASGSSSVGSSERWILEPVGDGDFGHIGYKVARPGAFEVASSSVTVGRVPEKADIVLPVATVSGLHARLDIKDGLLLVTDLDSTNGTFINEQRLRPGAVTPVPPGSYITFGDTNLAIFRVTKVEVESATIETDQPVLEPTSETQAVSSETTG</sequence>
<dbReference type="FunFam" id="2.60.200.20:FF:000063">
    <property type="entry name" value="Predicted protein"/>
    <property type="match status" value="1"/>
</dbReference>
<dbReference type="PROSITE" id="PS50006">
    <property type="entry name" value="FHA_DOMAIN"/>
    <property type="match status" value="1"/>
</dbReference>
<gene>
    <name evidence="2" type="ORF">LUZ61_013462</name>
</gene>
<comment type="caution">
    <text evidence="2">The sequence shown here is derived from an EMBL/GenBank/DDBJ whole genome shotgun (WGS) entry which is preliminary data.</text>
</comment>